<dbReference type="EMBL" id="WQMT02000002">
    <property type="protein sequence ID" value="KAG9226647.1"/>
    <property type="molecule type" value="Genomic_DNA"/>
</dbReference>
<reference evidence="1 2" key="1">
    <citation type="journal article" date="2021" name="Appl. Environ. Microbiol.">
        <title>Genetic linkage and physical mapping for an oyster mushroom Pleurotus cornucopiae and QTL analysis for the trait cap color.</title>
        <authorList>
            <person name="Zhang Y."/>
            <person name="Gao W."/>
            <person name="Sonnenberg A."/>
            <person name="Chen Q."/>
            <person name="Zhang J."/>
            <person name="Huang C."/>
        </authorList>
    </citation>
    <scope>NUCLEOTIDE SEQUENCE [LARGE SCALE GENOMIC DNA]</scope>
    <source>
        <strain evidence="1">CCMSSC00406</strain>
    </source>
</reference>
<evidence type="ECO:0000313" key="1">
    <source>
        <dbReference type="EMBL" id="KAG9226647.1"/>
    </source>
</evidence>
<name>A0ACB7J7U9_PLECO</name>
<sequence length="600" mass="65058">MLILTVASGACLPLLAFLPALVHSAIYENASELPSRRFDFVVVGGGTAGNVIANRLTEDPRFSVLVLEAGPSNIGVLDSEVPGFDSNLIPPGPYNWNYTTVPQEGLNGQSMGYIRGFMLGGTSSLKSPDAMFYTRGPADDFDRFAKVTGDQGWSWNNVQSFIRKNERWTAPTDHHNTQTQFDHRFHSFTGINAVSLSGFPHSYNDRVIQTTKELPGEFPFNLDYNSGNPLGVGWLQATIKSGVRSSSATSYLAPKFVKRKNLHVLVNARVARVREGKRSNVFDTVEFMSQSGDGPVVSVTASKEIVLSAGVFGTPQLLMLSGIGDTGELHALGIQTTHHLPSVGKNMSDHPGLFNSWSVNATMPTDEDFFRNATLFEEAYRQWNRTHSGILGDPAATHLGWFRLPNNSSIFSKVGDPASGLTAPHVEMIFTNGFHPPLPSGNFLSIGTAVVTPTSRGWLRINSTNPFDPPLINPGFLTSEFDVFAMRSVVKMTKRFVGAAAWSGWVTGPASDLAQANSDEEIDEYVRRSSGSTCHAVGTAAMSAIDAPFGVVNPDLRVKGVKGLRVVDASVFPFIPAAHPQVPIYIVAERASDLIKDIWA</sequence>
<evidence type="ECO:0000313" key="2">
    <source>
        <dbReference type="Proteomes" id="UP000824881"/>
    </source>
</evidence>
<accession>A0ACB7J7U9</accession>
<gene>
    <name evidence="1" type="ORF">CCMSSC00406_0006128</name>
</gene>
<proteinExistence type="predicted"/>
<comment type="caution">
    <text evidence="1">The sequence shown here is derived from an EMBL/GenBank/DDBJ whole genome shotgun (WGS) entry which is preliminary data.</text>
</comment>
<dbReference type="Proteomes" id="UP000824881">
    <property type="component" value="Unassembled WGS sequence"/>
</dbReference>
<protein>
    <submittedName>
        <fullName evidence="1">Uncharacterized protein</fullName>
    </submittedName>
</protein>
<organism evidence="1 2">
    <name type="scientific">Pleurotus cornucopiae</name>
    <name type="common">Cornucopia mushroom</name>
    <dbReference type="NCBI Taxonomy" id="5321"/>
    <lineage>
        <taxon>Eukaryota</taxon>
        <taxon>Fungi</taxon>
        <taxon>Dikarya</taxon>
        <taxon>Basidiomycota</taxon>
        <taxon>Agaricomycotina</taxon>
        <taxon>Agaricomycetes</taxon>
        <taxon>Agaricomycetidae</taxon>
        <taxon>Agaricales</taxon>
        <taxon>Pleurotineae</taxon>
        <taxon>Pleurotaceae</taxon>
        <taxon>Pleurotus</taxon>
    </lineage>
</organism>
<keyword evidence="2" id="KW-1185">Reference proteome</keyword>